<name>A0A5C2H9N8_9BACT</name>
<dbReference type="EMBL" id="CP035928">
    <property type="protein sequence ID" value="QEP34928.1"/>
    <property type="molecule type" value="Genomic_DNA"/>
</dbReference>
<keyword evidence="2" id="KW-1185">Reference proteome</keyword>
<evidence type="ECO:0000313" key="2">
    <source>
        <dbReference type="Proteomes" id="UP000322726"/>
    </source>
</evidence>
<dbReference type="Proteomes" id="UP000322726">
    <property type="component" value="Chromosome"/>
</dbReference>
<dbReference type="SMART" id="SM00228">
    <property type="entry name" value="PDZ"/>
    <property type="match status" value="1"/>
</dbReference>
<sequence length="273" mass="31643">MSTTINLIIKKFLPFVFLALLAYFINAVLFVFLPKSGVELSKKDDIGIEFRKFSGFYSSKAQVVQEKKEETKKEEVTSLTKYKLKAIYSKEDNSGWASVESSNGTKSYILSQWEELDGYILTKLYRSHVIFEKAAVEYKLELEKTKENISYEMSTNKNSIKENIVVKNDVVKVSRNYLNTYVNDVEKVWRDVAIKEIKKDNKIDGFKVFRVARGSAFDKLGLRRGDVIKSINNTVLTSYADAFKVYNEINKTQYLNIEILRNNEIMELNYEID</sequence>
<gene>
    <name evidence="1" type="ORF">APAC_1849</name>
</gene>
<dbReference type="InterPro" id="IPR036034">
    <property type="entry name" value="PDZ_sf"/>
</dbReference>
<protein>
    <submittedName>
        <fullName evidence="1">Type II secretion/transformation system, C protein</fullName>
    </submittedName>
</protein>
<dbReference type="RefSeq" id="WP_130233840.1">
    <property type="nucleotide sequence ID" value="NZ_BMEF01000020.1"/>
</dbReference>
<dbReference type="SUPFAM" id="SSF50156">
    <property type="entry name" value="PDZ domain-like"/>
    <property type="match status" value="1"/>
</dbReference>
<accession>A0A5C2H9N8</accession>
<reference evidence="2" key="2">
    <citation type="submission" date="2019-09" db="EMBL/GenBank/DDBJ databases">
        <title>Complete genome sequencing of four Arcobacter species reveals a diverse suite of mobile elements.</title>
        <authorList>
            <person name="On S.L.W."/>
            <person name="Miller W.G."/>
            <person name="Biggs P."/>
            <person name="Cornelius A."/>
            <person name="Vandamme P."/>
        </authorList>
    </citation>
    <scope>NUCLEOTIDE SEQUENCE [LARGE SCALE GENOMIC DNA]</scope>
    <source>
        <strain evidence="2">LMG 26638</strain>
    </source>
</reference>
<dbReference type="OrthoDB" id="5372581at2"/>
<dbReference type="KEGG" id="apai:APAC_1849"/>
<dbReference type="AlphaFoldDB" id="A0A5C2H9N8"/>
<proteinExistence type="predicted"/>
<reference evidence="1 2" key="1">
    <citation type="submission" date="2019-09" db="EMBL/GenBank/DDBJ databases">
        <title>Complete genome sequencing of four Arcobacter species reveals a diverse suite of mobile elements.</title>
        <authorList>
            <person name="Miller W.G."/>
            <person name="Yee E."/>
            <person name="Bono J.L."/>
        </authorList>
    </citation>
    <scope>NUCLEOTIDE SEQUENCE [LARGE SCALE GENOMIC DNA]</scope>
    <source>
        <strain evidence="1 2">LMG 26638</strain>
    </source>
</reference>
<reference evidence="1 2" key="3">
    <citation type="submission" date="2019-09" db="EMBL/GenBank/DDBJ databases">
        <title>Taxonomic note: a critical rebuttal of the proposed division of the genus Arcobacter into six genera, emended descriptions of Arcobacter anaerophilus and the genus Arcobacter, and an assessment of genus-level boundaries for Epsilonproteobacteria using in silico genomic comparator tools.</title>
        <authorList>
            <person name="On S.L.W."/>
            <person name="Miller W.G."/>
            <person name="Biggs P."/>
            <person name="Cornelius A."/>
            <person name="Vandamme P."/>
        </authorList>
    </citation>
    <scope>NUCLEOTIDE SEQUENCE [LARGE SCALE GENOMIC DNA]</scope>
    <source>
        <strain evidence="1 2">LMG 26638</strain>
    </source>
</reference>
<dbReference type="InterPro" id="IPR001478">
    <property type="entry name" value="PDZ"/>
</dbReference>
<dbReference type="Pfam" id="PF13180">
    <property type="entry name" value="PDZ_2"/>
    <property type="match status" value="1"/>
</dbReference>
<organism evidence="1 2">
    <name type="scientific">Malaciobacter pacificus</name>
    <dbReference type="NCBI Taxonomy" id="1080223"/>
    <lineage>
        <taxon>Bacteria</taxon>
        <taxon>Pseudomonadati</taxon>
        <taxon>Campylobacterota</taxon>
        <taxon>Epsilonproteobacteria</taxon>
        <taxon>Campylobacterales</taxon>
        <taxon>Arcobacteraceae</taxon>
        <taxon>Malaciobacter</taxon>
    </lineage>
</organism>
<dbReference type="Gene3D" id="2.30.42.10">
    <property type="match status" value="1"/>
</dbReference>
<evidence type="ECO:0000313" key="1">
    <source>
        <dbReference type="EMBL" id="QEP34928.1"/>
    </source>
</evidence>